<keyword evidence="1" id="KW-1133">Transmembrane helix</keyword>
<dbReference type="AlphaFoldDB" id="A0A0K2TKC8"/>
<sequence length="35" mass="4495">MYVLNMKYSFQKHKLTIRSKFFIFSILELWLFRCY</sequence>
<reference evidence="2" key="1">
    <citation type="submission" date="2014-05" db="EMBL/GenBank/DDBJ databases">
        <authorList>
            <person name="Chronopoulou M."/>
        </authorList>
    </citation>
    <scope>NUCLEOTIDE SEQUENCE</scope>
    <source>
        <tissue evidence="2">Whole organism</tissue>
    </source>
</reference>
<feature type="non-terminal residue" evidence="2">
    <location>
        <position position="1"/>
    </location>
</feature>
<proteinExistence type="predicted"/>
<accession>A0A0K2TKC8</accession>
<feature type="transmembrane region" description="Helical" evidence="1">
    <location>
        <begin position="15"/>
        <end position="32"/>
    </location>
</feature>
<dbReference type="EMBL" id="HACA01008924">
    <property type="protein sequence ID" value="CDW26285.1"/>
    <property type="molecule type" value="Transcribed_RNA"/>
</dbReference>
<organism evidence="2">
    <name type="scientific">Lepeophtheirus salmonis</name>
    <name type="common">Salmon louse</name>
    <name type="synonym">Caligus salmonis</name>
    <dbReference type="NCBI Taxonomy" id="72036"/>
    <lineage>
        <taxon>Eukaryota</taxon>
        <taxon>Metazoa</taxon>
        <taxon>Ecdysozoa</taxon>
        <taxon>Arthropoda</taxon>
        <taxon>Crustacea</taxon>
        <taxon>Multicrustacea</taxon>
        <taxon>Hexanauplia</taxon>
        <taxon>Copepoda</taxon>
        <taxon>Siphonostomatoida</taxon>
        <taxon>Caligidae</taxon>
        <taxon>Lepeophtheirus</taxon>
    </lineage>
</organism>
<evidence type="ECO:0000313" key="2">
    <source>
        <dbReference type="EMBL" id="CDW26285.1"/>
    </source>
</evidence>
<keyword evidence="1" id="KW-0472">Membrane</keyword>
<name>A0A0K2TKC8_LEPSM</name>
<keyword evidence="1" id="KW-0812">Transmembrane</keyword>
<evidence type="ECO:0000256" key="1">
    <source>
        <dbReference type="SAM" id="Phobius"/>
    </source>
</evidence>
<protein>
    <submittedName>
        <fullName evidence="2">Uncharacterized protein</fullName>
    </submittedName>
</protein>